<dbReference type="SFLD" id="SFLDG01067">
    <property type="entry name" value="SPASM/twitch_domain_containing"/>
    <property type="match status" value="1"/>
</dbReference>
<evidence type="ECO:0000256" key="5">
    <source>
        <dbReference type="ARBA" id="ARBA00023004"/>
    </source>
</evidence>
<dbReference type="GO" id="GO:0016491">
    <property type="term" value="F:oxidoreductase activity"/>
    <property type="evidence" value="ECO:0007669"/>
    <property type="project" value="UniProtKB-KW"/>
</dbReference>
<keyword evidence="5" id="KW-0408">Iron</keyword>
<dbReference type="InterPro" id="IPR023885">
    <property type="entry name" value="4Fe4S-binding_SPASM_dom"/>
</dbReference>
<evidence type="ECO:0000256" key="4">
    <source>
        <dbReference type="ARBA" id="ARBA00022723"/>
    </source>
</evidence>
<protein>
    <submittedName>
        <fullName evidence="8">Anaerobic sulfatase-maturating enzyme</fullName>
        <ecNumber evidence="8">1.1.99.-</ecNumber>
    </submittedName>
</protein>
<dbReference type="Pfam" id="PF04055">
    <property type="entry name" value="Radical_SAM"/>
    <property type="match status" value="1"/>
</dbReference>
<keyword evidence="8" id="KW-0560">Oxidoreductase</keyword>
<dbReference type="EC" id="1.1.99.-" evidence="8"/>
<dbReference type="InterPro" id="IPR007197">
    <property type="entry name" value="rSAM"/>
</dbReference>
<dbReference type="SFLD" id="SFLDS00029">
    <property type="entry name" value="Radical_SAM"/>
    <property type="match status" value="1"/>
</dbReference>
<dbReference type="CDD" id="cd01335">
    <property type="entry name" value="Radical_SAM"/>
    <property type="match status" value="1"/>
</dbReference>
<sequence length="433" mass="49413">MVSSKYNVIISTNGKTYVFNLASQCLIEANNEVIQYISNTENKAVLTEEEERVLHDNGIIVSSHEFEVLRLKSNINSLRYDRSRYGVFLSTTAGCNLNCTYCYQDKRKELNSKGYVTPENWEIMLTHFRTEMQKYNVKQFVVCLFGGEPMYDDKMCQQIIRDLRKLESDIESLSVQMVLITNGTLFTEDNVEFYLKNVENIQITLDGIKEIHDQFRVYANGSGSFDKIVDGLGLICKYNICEDPCEVCIRVNVNEKTVEKARDLIDFIVEKNLQKGITTISFHEIFSTQGDIIESGGESESPDLVLANKICQLNFYVLSKGIKVFKELAGPCIAKMATGYAIDENLNIYGCPGIIYSEVHGKLQENGEISVNSKDWYSYYLDDPDCIDKCKYAPICYGGCNWARGKKEKECKREVFDATIVQKLQAYIMSKYT</sequence>
<dbReference type="PANTHER" id="PTHR43787">
    <property type="entry name" value="FEMO COFACTOR BIOSYNTHESIS PROTEIN NIFB-RELATED"/>
    <property type="match status" value="1"/>
</dbReference>
<reference evidence="8" key="1">
    <citation type="submission" date="2019-11" db="EMBL/GenBank/DDBJ databases">
        <authorList>
            <person name="Feng L."/>
        </authorList>
    </citation>
    <scope>NUCLEOTIDE SEQUENCE</scope>
    <source>
        <strain evidence="8">ChathewayiLFYP18</strain>
    </source>
</reference>
<accession>A0A6N3I6U9</accession>
<evidence type="ECO:0000313" key="8">
    <source>
        <dbReference type="EMBL" id="VYU83763.1"/>
    </source>
</evidence>
<evidence type="ECO:0000259" key="7">
    <source>
        <dbReference type="PROSITE" id="PS51918"/>
    </source>
</evidence>
<proteinExistence type="predicted"/>
<evidence type="ECO:0000256" key="2">
    <source>
        <dbReference type="ARBA" id="ARBA00022485"/>
    </source>
</evidence>
<comment type="cofactor">
    <cofactor evidence="1">
        <name>[4Fe-4S] cluster</name>
        <dbReference type="ChEBI" id="CHEBI:49883"/>
    </cofactor>
</comment>
<dbReference type="EMBL" id="CACRUH010000101">
    <property type="protein sequence ID" value="VYU83763.1"/>
    <property type="molecule type" value="Genomic_DNA"/>
</dbReference>
<dbReference type="InterPro" id="IPR058240">
    <property type="entry name" value="rSAM_sf"/>
</dbReference>
<dbReference type="GO" id="GO:0051539">
    <property type="term" value="F:4 iron, 4 sulfur cluster binding"/>
    <property type="evidence" value="ECO:0007669"/>
    <property type="project" value="UniProtKB-KW"/>
</dbReference>
<keyword evidence="2" id="KW-0004">4Fe-4S</keyword>
<dbReference type="UniPathway" id="UPA00782"/>
<organism evidence="8">
    <name type="scientific">Hungatella hathewayi</name>
    <dbReference type="NCBI Taxonomy" id="154046"/>
    <lineage>
        <taxon>Bacteria</taxon>
        <taxon>Bacillati</taxon>
        <taxon>Bacillota</taxon>
        <taxon>Clostridia</taxon>
        <taxon>Lachnospirales</taxon>
        <taxon>Lachnospiraceae</taxon>
        <taxon>Hungatella</taxon>
    </lineage>
</organism>
<dbReference type="NCBIfam" id="TIGR04085">
    <property type="entry name" value="rSAM_more_4Fe4S"/>
    <property type="match status" value="1"/>
</dbReference>
<dbReference type="InterPro" id="IPR013785">
    <property type="entry name" value="Aldolase_TIM"/>
</dbReference>
<keyword evidence="6" id="KW-0411">Iron-sulfur</keyword>
<dbReference type="SUPFAM" id="SSF102114">
    <property type="entry name" value="Radical SAM enzymes"/>
    <property type="match status" value="1"/>
</dbReference>
<dbReference type="PANTHER" id="PTHR43787:SF3">
    <property type="entry name" value="ARYLSULFATASE REGULATORY PROTEIN"/>
    <property type="match status" value="1"/>
</dbReference>
<keyword evidence="3" id="KW-0949">S-adenosyl-L-methionine</keyword>
<evidence type="ECO:0000256" key="3">
    <source>
        <dbReference type="ARBA" id="ARBA00022691"/>
    </source>
</evidence>
<gene>
    <name evidence="8" type="primary">chuR</name>
    <name evidence="8" type="ORF">CHLFYP18_04542</name>
</gene>
<evidence type="ECO:0000256" key="6">
    <source>
        <dbReference type="ARBA" id="ARBA00023014"/>
    </source>
</evidence>
<evidence type="ECO:0000256" key="1">
    <source>
        <dbReference type="ARBA" id="ARBA00001966"/>
    </source>
</evidence>
<feature type="domain" description="Radical SAM core" evidence="7">
    <location>
        <begin position="81"/>
        <end position="323"/>
    </location>
</feature>
<dbReference type="AlphaFoldDB" id="A0A6N3I6U9"/>
<dbReference type="PROSITE" id="PS51918">
    <property type="entry name" value="RADICAL_SAM"/>
    <property type="match status" value="1"/>
</dbReference>
<dbReference type="Gene3D" id="3.20.20.70">
    <property type="entry name" value="Aldolase class I"/>
    <property type="match status" value="1"/>
</dbReference>
<dbReference type="GO" id="GO:0046872">
    <property type="term" value="F:metal ion binding"/>
    <property type="evidence" value="ECO:0007669"/>
    <property type="project" value="UniProtKB-KW"/>
</dbReference>
<keyword evidence="4" id="KW-0479">Metal-binding</keyword>
<name>A0A6N3I6U9_9FIRM</name>